<evidence type="ECO:0000313" key="2">
    <source>
        <dbReference type="EMBL" id="CAG9003604.1"/>
    </source>
</evidence>
<keyword evidence="1" id="KW-0472">Membrane</keyword>
<feature type="transmembrane region" description="Helical" evidence="1">
    <location>
        <begin position="574"/>
        <end position="595"/>
    </location>
</feature>
<keyword evidence="3" id="KW-1185">Reference proteome</keyword>
<reference evidence="2 3" key="1">
    <citation type="submission" date="2021-07" db="EMBL/GenBank/DDBJ databases">
        <authorList>
            <person name="Von Bargen S."/>
        </authorList>
    </citation>
    <scope>NUCLEOTIDE SEQUENCE [LARGE SCALE GENOMIC DNA]</scope>
    <source>
        <strain evidence="2">E55270</strain>
    </source>
</reference>
<keyword evidence="1" id="KW-1133">Transmembrane helix</keyword>
<sequence>MGVFNLIIAFAVIILTLTGVYNHFQDVKNDCVCKPRITKVKKEFLVCFDGCPVKPVNTRLFNVSCSHMDEITITVCEGDKYVTTRPTVEVHDSYIWTVYVSKIWKTIAALGVWLLVVILKIPGLCTMSLFNNIINKLFNRKLKTCDTCKSKYSFYHVDCPTPSFRYRTDYNLAFYIILVLIVTTTFVKADDNIYNYYKHGGSTEIQVLDKEHFKQDFDVNGYLYTFTIVNSHLEITTTNISEIQMPISHKITNAVYSCDGTEGCTKDHKEKTGIPPMWIMTKAHDGFSCMFVSATICGSCESQMKTIGTHVITSSIKPYIDIEVKHGNKTETIKIREFSKFIHEPYYVKPLEPIMLQSDSYFINGPHVYTGQMCELPSYGCFGPNYLKDNKSYRLISPDVRDPLTFNREVILRHCVDPGNSDINSLHKLESVYDNNVIIEPYEFGLISIGVPTLGKLIGDFCEKLVPVSDIDVSGCYDCQSGIEITVHYKVKERCGSIKCSVGRVSYSYFIDTNSNHMTLHSFYDKDNVPIDCNGFKKTFQLEHSHDTNYYNTNNEVHGSADLEFNIFKHLPNLMFNIKPLLTSIVLMLVTIYMITNISKQLFRHYKIYKSDRIVRYKKKNDNITIEMQSESLIIDPGEAQ</sequence>
<proteinExistence type="predicted"/>
<evidence type="ECO:0000256" key="1">
    <source>
        <dbReference type="SAM" id="Phobius"/>
    </source>
</evidence>
<dbReference type="EMBL" id="OU466881">
    <property type="protein sequence ID" value="CAG9003604.1"/>
    <property type="molecule type" value="Viral_cRNA"/>
</dbReference>
<keyword evidence="1" id="KW-0812">Transmembrane</keyword>
<organism evidence="2 3">
    <name type="scientific">Ash shoestring-associated virus</name>
    <dbReference type="NCBI Taxonomy" id="3070173"/>
    <lineage>
        <taxon>Viruses</taxon>
        <taxon>Riboviria</taxon>
        <taxon>Orthornavirae</taxon>
        <taxon>Negarnaviricota</taxon>
        <taxon>Polyploviricotina</taxon>
        <taxon>Bunyaviricetes</taxon>
        <taxon>Elliovirales</taxon>
        <taxon>Fimoviridae</taxon>
        <taxon>Emaravirus</taxon>
        <taxon>Emaravirus fraxini</taxon>
    </lineage>
</organism>
<feature type="transmembrane region" description="Helical" evidence="1">
    <location>
        <begin position="172"/>
        <end position="189"/>
    </location>
</feature>
<accession>A0A8J9RYF7</accession>
<name>A0A8J9RYF7_9VIRU</name>
<gene>
    <name evidence="2" type="primary">GPP</name>
</gene>
<protein>
    <submittedName>
        <fullName evidence="2">Glycoprotein</fullName>
    </submittedName>
</protein>
<dbReference type="Proteomes" id="UP001377798">
    <property type="component" value="Genome"/>
</dbReference>
<evidence type="ECO:0000313" key="3">
    <source>
        <dbReference type="Proteomes" id="UP001377798"/>
    </source>
</evidence>
<feature type="transmembrane region" description="Helical" evidence="1">
    <location>
        <begin position="110"/>
        <end position="134"/>
    </location>
</feature>